<feature type="transmembrane region" description="Helical" evidence="7">
    <location>
        <begin position="39"/>
        <end position="63"/>
    </location>
</feature>
<evidence type="ECO:0000256" key="3">
    <source>
        <dbReference type="ARBA" id="ARBA00022475"/>
    </source>
</evidence>
<name>A0A6J4TUL9_9SPHN</name>
<feature type="transmembrane region" description="Helical" evidence="7">
    <location>
        <begin position="439"/>
        <end position="458"/>
    </location>
</feature>
<feature type="transmembrane region" description="Helical" evidence="7">
    <location>
        <begin position="167"/>
        <end position="186"/>
    </location>
</feature>
<dbReference type="PANTHER" id="PTHR30250:SF10">
    <property type="entry name" value="LIPOPOLYSACCHARIDE BIOSYNTHESIS PROTEIN WZXC"/>
    <property type="match status" value="1"/>
</dbReference>
<feature type="transmembrane region" description="Helical" evidence="7">
    <location>
        <begin position="75"/>
        <end position="97"/>
    </location>
</feature>
<dbReference type="Pfam" id="PF13440">
    <property type="entry name" value="Polysacc_synt_3"/>
    <property type="match status" value="1"/>
</dbReference>
<evidence type="ECO:0008006" key="9">
    <source>
        <dbReference type="Google" id="ProtNLM"/>
    </source>
</evidence>
<evidence type="ECO:0000256" key="7">
    <source>
        <dbReference type="SAM" id="Phobius"/>
    </source>
</evidence>
<evidence type="ECO:0000313" key="8">
    <source>
        <dbReference type="EMBL" id="CAA9531491.1"/>
    </source>
</evidence>
<reference evidence="8" key="1">
    <citation type="submission" date="2020-02" db="EMBL/GenBank/DDBJ databases">
        <authorList>
            <person name="Meier V. D."/>
        </authorList>
    </citation>
    <scope>NUCLEOTIDE SEQUENCE</scope>
    <source>
        <strain evidence="8">AVDCRST_MAG91</strain>
    </source>
</reference>
<keyword evidence="3" id="KW-1003">Cell membrane</keyword>
<evidence type="ECO:0000256" key="4">
    <source>
        <dbReference type="ARBA" id="ARBA00022692"/>
    </source>
</evidence>
<keyword evidence="5 7" id="KW-1133">Transmembrane helix</keyword>
<dbReference type="GO" id="GO:0005886">
    <property type="term" value="C:plasma membrane"/>
    <property type="evidence" value="ECO:0007669"/>
    <property type="project" value="UniProtKB-SubCell"/>
</dbReference>
<dbReference type="AlphaFoldDB" id="A0A6J4TUL9"/>
<feature type="transmembrane region" description="Helical" evidence="7">
    <location>
        <begin position="409"/>
        <end position="427"/>
    </location>
</feature>
<evidence type="ECO:0000256" key="5">
    <source>
        <dbReference type="ARBA" id="ARBA00022989"/>
    </source>
</evidence>
<protein>
    <recommendedName>
        <fullName evidence="9">Polysaccharide biosynthesis protein C-terminal domain-containing protein</fullName>
    </recommendedName>
</protein>
<dbReference type="EMBL" id="CADCVX010000522">
    <property type="protein sequence ID" value="CAA9531491.1"/>
    <property type="molecule type" value="Genomic_DNA"/>
</dbReference>
<dbReference type="InterPro" id="IPR050833">
    <property type="entry name" value="Poly_Biosynth_Transport"/>
</dbReference>
<feature type="transmembrane region" description="Helical" evidence="7">
    <location>
        <begin position="362"/>
        <end position="389"/>
    </location>
</feature>
<organism evidence="8">
    <name type="scientific">uncultured Sphingomonadaceae bacterium</name>
    <dbReference type="NCBI Taxonomy" id="169976"/>
    <lineage>
        <taxon>Bacteria</taxon>
        <taxon>Pseudomonadati</taxon>
        <taxon>Pseudomonadota</taxon>
        <taxon>Alphaproteobacteria</taxon>
        <taxon>Sphingomonadales</taxon>
        <taxon>Sphingomonadaceae</taxon>
        <taxon>environmental samples</taxon>
    </lineage>
</organism>
<feature type="transmembrane region" description="Helical" evidence="7">
    <location>
        <begin position="284"/>
        <end position="309"/>
    </location>
</feature>
<evidence type="ECO:0000256" key="6">
    <source>
        <dbReference type="ARBA" id="ARBA00023136"/>
    </source>
</evidence>
<sequence>MSIKKSLAWLGLAQAISVVLQFASSVVLARYLTPYEMGIFAVAVATVGMLSLFQQLGLSALIVREEVLTNEVSSTAFTINALITTALSLVIVGASYAGAAFLGDDGVRQVLLVLAVTPLFGVLSFLPGANLERHGRFRDIAVISTMSGVIGAVTTIVLAVLGFKYMSIAYAQVAGSAALALMLIIAGRQHFSCKVGFMAWRRVADFGLQMLAVSGIASASHRLSEIMLGRLLGLASLGLYNRASGLNGLIWNNIHMVVGRVVLVDFAGLHRQGISLRERYKRTVAIVTAVLWPAFAGLAIVAEPFIVIVYGERWVPAVVPFVYLAIASMILVAITMTWELFTATGRLRTQTRIEFIRALVSFALFVGGCLISLEAAAAARVLDAIFSVLLYRPHLNRMTNTTAADFWPIYARSAVLTALAVAPAAVLMTWGEANGSPTLLAGVIGLGIVLWSAGLFALKHPLADELKATIGHRFPGVAGRLKLLP</sequence>
<evidence type="ECO:0000256" key="2">
    <source>
        <dbReference type="ARBA" id="ARBA00007430"/>
    </source>
</evidence>
<feature type="transmembrane region" description="Helical" evidence="7">
    <location>
        <begin position="109"/>
        <end position="128"/>
    </location>
</feature>
<comment type="subcellular location">
    <subcellularLocation>
        <location evidence="1">Cell membrane</location>
        <topology evidence="1">Multi-pass membrane protein</topology>
    </subcellularLocation>
</comment>
<gene>
    <name evidence="8" type="ORF">AVDCRST_MAG91-2995</name>
</gene>
<comment type="similarity">
    <text evidence="2">Belongs to the polysaccharide synthase family.</text>
</comment>
<proteinExistence type="inferred from homology"/>
<keyword evidence="6 7" id="KW-0472">Membrane</keyword>
<evidence type="ECO:0000256" key="1">
    <source>
        <dbReference type="ARBA" id="ARBA00004651"/>
    </source>
</evidence>
<keyword evidence="4 7" id="KW-0812">Transmembrane</keyword>
<dbReference type="PANTHER" id="PTHR30250">
    <property type="entry name" value="PST FAMILY PREDICTED COLANIC ACID TRANSPORTER"/>
    <property type="match status" value="1"/>
</dbReference>
<feature type="transmembrane region" description="Helical" evidence="7">
    <location>
        <begin position="140"/>
        <end position="161"/>
    </location>
</feature>
<accession>A0A6J4TUL9</accession>
<feature type="transmembrane region" description="Helical" evidence="7">
    <location>
        <begin position="321"/>
        <end position="341"/>
    </location>
</feature>